<dbReference type="EMBL" id="CP053418">
    <property type="protein sequence ID" value="QJW85653.1"/>
    <property type="molecule type" value="Genomic_DNA"/>
</dbReference>
<reference evidence="1 2" key="2">
    <citation type="submission" date="2020-05" db="EMBL/GenBank/DDBJ databases">
        <authorList>
            <person name="Khan S.A."/>
            <person name="Jeon C.O."/>
            <person name="Chun B.H."/>
        </authorList>
    </citation>
    <scope>NUCLEOTIDE SEQUENCE [LARGE SCALE GENOMIC DNA]</scope>
    <source>
        <strain evidence="1 2">H242</strain>
    </source>
</reference>
<accession>A0ABX6P6F8</accession>
<dbReference type="Proteomes" id="UP000500826">
    <property type="component" value="Chromosome"/>
</dbReference>
<reference evidence="1 2" key="1">
    <citation type="submission" date="2020-05" db="EMBL/GenBank/DDBJ databases">
        <title>Ramlibacter rhizophilus sp. nov., isolated from rhizosphere soil of national flower Mugunghwa from South Korea.</title>
        <authorList>
            <person name="Zheng-Fei Y."/>
            <person name="Huan T."/>
        </authorList>
    </citation>
    <scope>NUCLEOTIDE SEQUENCE [LARGE SCALE GENOMIC DNA]</scope>
    <source>
        <strain evidence="1 2">H242</strain>
    </source>
</reference>
<evidence type="ECO:0000313" key="2">
    <source>
        <dbReference type="Proteomes" id="UP000500826"/>
    </source>
</evidence>
<gene>
    <name evidence="1" type="ORF">HK414_27785</name>
</gene>
<name>A0ABX6P6F8_9BURK</name>
<organism evidence="1 2">
    <name type="scientific">Ramlibacter terrae</name>
    <dbReference type="NCBI Taxonomy" id="2732511"/>
    <lineage>
        <taxon>Bacteria</taxon>
        <taxon>Pseudomonadati</taxon>
        <taxon>Pseudomonadota</taxon>
        <taxon>Betaproteobacteria</taxon>
        <taxon>Burkholderiales</taxon>
        <taxon>Comamonadaceae</taxon>
        <taxon>Ramlibacter</taxon>
    </lineage>
</organism>
<keyword evidence="2" id="KW-1185">Reference proteome</keyword>
<protein>
    <submittedName>
        <fullName evidence="1">Uncharacterized protein</fullName>
    </submittedName>
</protein>
<proteinExistence type="predicted"/>
<evidence type="ECO:0000313" key="1">
    <source>
        <dbReference type="EMBL" id="QJW85653.1"/>
    </source>
</evidence>
<sequence>MVKARAGLASAEKLKDVADTEVMAQGKRVDALTTESAKLPELERQVTADIRRLEDEVKKYGAGGLAPGGTASLMERQQEANCMTLRNQLQEEIISRSVQMCEKHLSDTEATASLFNATFGFGALTQSALAAVVTGKAWAQALSTGAAITTGTQAVINKEVYRNAVVPAIKRAIKGERERRLNLMRANQLRPLFEYQAGRAVSEAAAYHEACSFSTGLELIGNDAEKRVEQSIPEIESRIKALAEQIKTLDASISTSSTEAEKRSTERSKLRLRQEIEILQSRLGGARQGSAN</sequence>